<dbReference type="SUPFAM" id="SSF57701">
    <property type="entry name" value="Zn2/Cys6 DNA-binding domain"/>
    <property type="match status" value="1"/>
</dbReference>
<dbReference type="InterPro" id="IPR001138">
    <property type="entry name" value="Zn2Cys6_DnaBD"/>
</dbReference>
<evidence type="ECO:0000259" key="2">
    <source>
        <dbReference type="PROSITE" id="PS50048"/>
    </source>
</evidence>
<dbReference type="InterPro" id="IPR053157">
    <property type="entry name" value="Sterol_Uptake_Regulator"/>
</dbReference>
<dbReference type="InterPro" id="IPR036864">
    <property type="entry name" value="Zn2-C6_fun-type_DNA-bd_sf"/>
</dbReference>
<protein>
    <recommendedName>
        <fullName evidence="2">Zn(2)-C6 fungal-type domain-containing protein</fullName>
    </recommendedName>
</protein>
<evidence type="ECO:0000313" key="3">
    <source>
        <dbReference type="EMBL" id="PMD29207.1"/>
    </source>
</evidence>
<dbReference type="PROSITE" id="PS50048">
    <property type="entry name" value="ZN2_CY6_FUNGAL_2"/>
    <property type="match status" value="1"/>
</dbReference>
<dbReference type="Gene3D" id="4.10.240.10">
    <property type="entry name" value="Zn(2)-C6 fungal-type DNA-binding domain"/>
    <property type="match status" value="1"/>
</dbReference>
<dbReference type="Pfam" id="PF00172">
    <property type="entry name" value="Zn_clus"/>
    <property type="match status" value="1"/>
</dbReference>
<evidence type="ECO:0000313" key="4">
    <source>
        <dbReference type="Proteomes" id="UP000235786"/>
    </source>
</evidence>
<keyword evidence="1" id="KW-0539">Nucleus</keyword>
<dbReference type="PANTHER" id="PTHR47784:SF5">
    <property type="entry name" value="STEROL UPTAKE CONTROL PROTEIN 2"/>
    <property type="match status" value="1"/>
</dbReference>
<proteinExistence type="predicted"/>
<dbReference type="SMART" id="SM00066">
    <property type="entry name" value="GAL4"/>
    <property type="match status" value="1"/>
</dbReference>
<gene>
    <name evidence="3" type="ORF">L207DRAFT_642530</name>
</gene>
<dbReference type="AlphaFoldDB" id="A0A2J6QSH7"/>
<organism evidence="3 4">
    <name type="scientific">Hyaloscypha variabilis (strain UAMH 11265 / GT02V1 / F)</name>
    <name type="common">Meliniomyces variabilis</name>
    <dbReference type="NCBI Taxonomy" id="1149755"/>
    <lineage>
        <taxon>Eukaryota</taxon>
        <taxon>Fungi</taxon>
        <taxon>Dikarya</taxon>
        <taxon>Ascomycota</taxon>
        <taxon>Pezizomycotina</taxon>
        <taxon>Leotiomycetes</taxon>
        <taxon>Helotiales</taxon>
        <taxon>Hyaloscyphaceae</taxon>
        <taxon>Hyaloscypha</taxon>
        <taxon>Hyaloscypha variabilis</taxon>
    </lineage>
</organism>
<feature type="domain" description="Zn(2)-C6 fungal-type" evidence="2">
    <location>
        <begin position="34"/>
        <end position="64"/>
    </location>
</feature>
<dbReference type="Proteomes" id="UP000235786">
    <property type="component" value="Unassembled WGS sequence"/>
</dbReference>
<dbReference type="InterPro" id="IPR021858">
    <property type="entry name" value="Fun_TF"/>
</dbReference>
<dbReference type="GO" id="GO:0008270">
    <property type="term" value="F:zinc ion binding"/>
    <property type="evidence" value="ECO:0007669"/>
    <property type="project" value="InterPro"/>
</dbReference>
<reference evidence="3 4" key="1">
    <citation type="submission" date="2016-04" db="EMBL/GenBank/DDBJ databases">
        <title>A degradative enzymes factory behind the ericoid mycorrhizal symbiosis.</title>
        <authorList>
            <consortium name="DOE Joint Genome Institute"/>
            <person name="Martino E."/>
            <person name="Morin E."/>
            <person name="Grelet G."/>
            <person name="Kuo A."/>
            <person name="Kohler A."/>
            <person name="Daghino S."/>
            <person name="Barry K."/>
            <person name="Choi C."/>
            <person name="Cichocki N."/>
            <person name="Clum A."/>
            <person name="Copeland A."/>
            <person name="Hainaut M."/>
            <person name="Haridas S."/>
            <person name="Labutti K."/>
            <person name="Lindquist E."/>
            <person name="Lipzen A."/>
            <person name="Khouja H.-R."/>
            <person name="Murat C."/>
            <person name="Ohm R."/>
            <person name="Olson A."/>
            <person name="Spatafora J."/>
            <person name="Veneault-Fourrey C."/>
            <person name="Henrissat B."/>
            <person name="Grigoriev I."/>
            <person name="Martin F."/>
            <person name="Perotto S."/>
        </authorList>
    </citation>
    <scope>NUCLEOTIDE SEQUENCE [LARGE SCALE GENOMIC DNA]</scope>
    <source>
        <strain evidence="3 4">F</strain>
    </source>
</reference>
<sequence>MSTHSQFNLFTASDWSIPDEPGRQRKTHRKSRAGCNNCKSRKVKCDESFPQCRACLKRGAQCLYGRSPEAQDRGKNNALSQKVFRSLNALLPIGNRSSVQHSGISSLMMDNSLLIDDILSSDETLRCLHALDIESINLPEMNLIRHFNAITSRALPYGQMFWKKVLATVALENSYVMHAVLTVAASHCRFLYPSTHSTRYCELECLHRIYALSSLREALDAPLNQENFDPVFTCSVLLLIHSWSFVNTMKAGEIDFGADDVLLITRGTRDIVFEARKQGMHSIFGGALNPSFEISAQQFPFPELQSLSHSLNPERTDNTYSGAATSMMSILGAIKSKAPCNTRKCLLSWPARCSKDYITAIQGNDEQALAILAHFYAAASTISEPCGWLFTTRSSLMCRAIVNRLGSRWANYLTVPKTMCRFEGVDGRNIDDSLDIM</sequence>
<evidence type="ECO:0000256" key="1">
    <source>
        <dbReference type="ARBA" id="ARBA00023242"/>
    </source>
</evidence>
<dbReference type="PROSITE" id="PS00463">
    <property type="entry name" value="ZN2_CY6_FUNGAL_1"/>
    <property type="match status" value="1"/>
</dbReference>
<dbReference type="OrthoDB" id="416217at2759"/>
<dbReference type="STRING" id="1149755.A0A2J6QSH7"/>
<dbReference type="CDD" id="cd00067">
    <property type="entry name" value="GAL4"/>
    <property type="match status" value="1"/>
</dbReference>
<dbReference type="Pfam" id="PF11951">
    <property type="entry name" value="Fungal_trans_2"/>
    <property type="match status" value="1"/>
</dbReference>
<dbReference type="EMBL" id="KZ613976">
    <property type="protein sequence ID" value="PMD29207.1"/>
    <property type="molecule type" value="Genomic_DNA"/>
</dbReference>
<dbReference type="GO" id="GO:0001228">
    <property type="term" value="F:DNA-binding transcription activator activity, RNA polymerase II-specific"/>
    <property type="evidence" value="ECO:0007669"/>
    <property type="project" value="TreeGrafter"/>
</dbReference>
<keyword evidence="4" id="KW-1185">Reference proteome</keyword>
<name>A0A2J6QSH7_HYAVF</name>
<dbReference type="PANTHER" id="PTHR47784">
    <property type="entry name" value="STEROL UPTAKE CONTROL PROTEIN 2"/>
    <property type="match status" value="1"/>
</dbReference>
<accession>A0A2J6QSH7</accession>